<dbReference type="RefSeq" id="WP_206006393.1">
    <property type="nucleotide sequence ID" value="NZ_CP070619.1"/>
</dbReference>
<reference evidence="3 4" key="1">
    <citation type="journal article" date="2021" name="Microbiol. Resour. Announc.">
        <title>Complete Genome Sequences of Two Rhodococcus sp. Strains with Large and Linear Chromosomes, Isolated from Apple Rhizosphere.</title>
        <authorList>
            <person name="Benning S."/>
            <person name="Brugnone N."/>
            <person name="Siani R."/>
            <person name="Kublik S."/>
            <person name="Schloter M."/>
            <person name="Rad V."/>
        </authorList>
    </citation>
    <scope>NUCLEOTIDE SEQUENCE [LARGE SCALE GENOMIC DNA]</scope>
    <source>
        <strain evidence="3 4">R79</strain>
    </source>
</reference>
<dbReference type="SUPFAM" id="SSF53901">
    <property type="entry name" value="Thiolase-like"/>
    <property type="match status" value="2"/>
</dbReference>
<proteinExistence type="predicted"/>
<evidence type="ECO:0000313" key="4">
    <source>
        <dbReference type="Proteomes" id="UP000662986"/>
    </source>
</evidence>
<feature type="domain" description="ChsH2 C-terminal OB-fold" evidence="1">
    <location>
        <begin position="406"/>
        <end position="464"/>
    </location>
</feature>
<protein>
    <submittedName>
        <fullName evidence="3">OB-fold domain-containing protein</fullName>
    </submittedName>
</protein>
<gene>
    <name evidence="3" type="ORF">JWS13_15140</name>
</gene>
<dbReference type="InterPro" id="IPR002878">
    <property type="entry name" value="ChsH2_C"/>
</dbReference>
<dbReference type="EMBL" id="CP070619">
    <property type="protein sequence ID" value="QSE89864.1"/>
    <property type="molecule type" value="Genomic_DNA"/>
</dbReference>
<dbReference type="Gene3D" id="3.40.47.10">
    <property type="match status" value="1"/>
</dbReference>
<evidence type="ECO:0000259" key="1">
    <source>
        <dbReference type="Pfam" id="PF01796"/>
    </source>
</evidence>
<dbReference type="SUPFAM" id="SSF50249">
    <property type="entry name" value="Nucleic acid-binding proteins"/>
    <property type="match status" value="1"/>
</dbReference>
<evidence type="ECO:0000259" key="2">
    <source>
        <dbReference type="Pfam" id="PF12172"/>
    </source>
</evidence>
<dbReference type="InterPro" id="IPR022002">
    <property type="entry name" value="ChsH2_Znr"/>
</dbReference>
<dbReference type="InterPro" id="IPR012340">
    <property type="entry name" value="NA-bd_OB-fold"/>
</dbReference>
<keyword evidence="4" id="KW-1185">Reference proteome</keyword>
<dbReference type="InterPro" id="IPR016039">
    <property type="entry name" value="Thiolase-like"/>
</dbReference>
<reference evidence="3 4" key="2">
    <citation type="journal article" date="2022" name="Arch. Microbiol.">
        <title>Rhodococcus pseudokoreensis sp. nov. isolated from the rhizosphere of young M26 apple rootstocks.</title>
        <authorList>
            <person name="Kampfer P."/>
            <person name="Glaeser S.P."/>
            <person name="Blom J."/>
            <person name="Wolf J."/>
            <person name="Benning S."/>
            <person name="Schloter M."/>
            <person name="Neumann-Schaal M."/>
        </authorList>
    </citation>
    <scope>NUCLEOTIDE SEQUENCE [LARGE SCALE GENOMIC DNA]</scope>
    <source>
        <strain evidence="3 4">R79</strain>
    </source>
</reference>
<dbReference type="InterPro" id="IPR052513">
    <property type="entry name" value="Thioester_dehydratase-like"/>
</dbReference>
<sequence length="493" mass="51675">MRTPPIGVTAYGVYLPIWRLQRKDIGAALGSGGGHGSRSAAADDEDSTSMGVEAGRAALGRAGRASGIVFATATAAYADKSNAAIVHAALGLDRSVSAYDFVGASRSGVGAIVAAADAGAAGRPTLAVLSDVRTGMPSSADEREGGDGAAALLFGTGDDVVAALIGHGSASAEFLDRWRIPGESSSKLWEERFAEGAYLELAKEAVDGALKAAGLTMADIDRVAVGGLHRRAVKAFAKSLSREAAAHSVDPQAPFLLVDDLSDTIGATGTAQPGILLATALDEAAPEETILIVNLADGADALVFEATASLPAFRENRTAKSVSEQVTGGRTVDYQRYLTWRGYLRREAPRRPDPDRPAAPPSARNADWKFGLAASRCRSCGTRHMPAIRVCRHCHSVDQMDRERVADERGTIATYQADLLAYTLSPPLIGAAVNFAGGGRLMCEVTDADASTLKIGDEVEMTFRRLYTTGDGVHNYFWKARPVGRATDADKEA</sequence>
<name>A0A974W235_9NOCA</name>
<evidence type="ECO:0000313" key="3">
    <source>
        <dbReference type="EMBL" id="QSE89864.1"/>
    </source>
</evidence>
<accession>A0A974W235</accession>
<dbReference type="PANTHER" id="PTHR34075:SF5">
    <property type="entry name" value="BLR3430 PROTEIN"/>
    <property type="match status" value="1"/>
</dbReference>
<dbReference type="PANTHER" id="PTHR34075">
    <property type="entry name" value="BLR3430 PROTEIN"/>
    <property type="match status" value="1"/>
</dbReference>
<dbReference type="Pfam" id="PF01796">
    <property type="entry name" value="OB_ChsH2_C"/>
    <property type="match status" value="1"/>
</dbReference>
<dbReference type="Proteomes" id="UP000662986">
    <property type="component" value="Chromosome"/>
</dbReference>
<dbReference type="Pfam" id="PF12172">
    <property type="entry name" value="zf-ChsH2"/>
    <property type="match status" value="1"/>
</dbReference>
<organism evidence="3 4">
    <name type="scientific">Rhodococcus pseudokoreensis</name>
    <dbReference type="NCBI Taxonomy" id="2811421"/>
    <lineage>
        <taxon>Bacteria</taxon>
        <taxon>Bacillati</taxon>
        <taxon>Actinomycetota</taxon>
        <taxon>Actinomycetes</taxon>
        <taxon>Mycobacteriales</taxon>
        <taxon>Nocardiaceae</taxon>
        <taxon>Rhodococcus</taxon>
    </lineage>
</organism>
<feature type="domain" description="ChsH2 rubredoxin-like zinc ribbon" evidence="2">
    <location>
        <begin position="372"/>
        <end position="396"/>
    </location>
</feature>